<protein>
    <submittedName>
        <fullName evidence="7">Naringenin-chalcone synthase</fullName>
        <ecNumber evidence="7">2.3.1.-</ecNumber>
        <ecNumber evidence="7">2.3.1.74</ecNumber>
    </submittedName>
</protein>
<keyword evidence="3 7" id="KW-0012">Acyltransferase</keyword>
<evidence type="ECO:0000256" key="2">
    <source>
        <dbReference type="ARBA" id="ARBA00022679"/>
    </source>
</evidence>
<feature type="domain" description="Chalcone/stilbene synthase N-terminal" evidence="5">
    <location>
        <begin position="9"/>
        <end position="211"/>
    </location>
</feature>
<dbReference type="PIRSF" id="PIRSF000451">
    <property type="entry name" value="PKS_III"/>
    <property type="match status" value="1"/>
</dbReference>
<dbReference type="EC" id="2.3.1.74" evidence="7"/>
<organism evidence="7 8">
    <name type="scientific">Lederbergia lenta</name>
    <name type="common">Bacillus lentus</name>
    <dbReference type="NCBI Taxonomy" id="1467"/>
    <lineage>
        <taxon>Bacteria</taxon>
        <taxon>Bacillati</taxon>
        <taxon>Bacillota</taxon>
        <taxon>Bacilli</taxon>
        <taxon>Bacillales</taxon>
        <taxon>Bacillaceae</taxon>
        <taxon>Lederbergia</taxon>
    </lineage>
</organism>
<accession>A0A2X4WGA0</accession>
<dbReference type="Pfam" id="PF00195">
    <property type="entry name" value="Chal_sti_synt_N"/>
    <property type="match status" value="1"/>
</dbReference>
<gene>
    <name evidence="7" type="ORF">NCTC4824_01998</name>
</gene>
<dbReference type="InterPro" id="IPR016039">
    <property type="entry name" value="Thiolase-like"/>
</dbReference>
<dbReference type="Proteomes" id="UP000249134">
    <property type="component" value="Chromosome 1"/>
</dbReference>
<dbReference type="InterPro" id="IPR018088">
    <property type="entry name" value="Chalcone/stilbene_synthase_AS"/>
</dbReference>
<dbReference type="PANTHER" id="PTHR11877">
    <property type="entry name" value="HYDROXYMETHYLGLUTARYL-COA SYNTHASE"/>
    <property type="match status" value="1"/>
</dbReference>
<dbReference type="Gene3D" id="3.40.47.10">
    <property type="match status" value="2"/>
</dbReference>
<dbReference type="GO" id="GO:0016210">
    <property type="term" value="F:naringenin-chalcone synthase activity"/>
    <property type="evidence" value="ECO:0007669"/>
    <property type="project" value="UniProtKB-EC"/>
</dbReference>
<keyword evidence="8" id="KW-1185">Reference proteome</keyword>
<feature type="active site" description="Acyl-thioester intermediate" evidence="4">
    <location>
        <position position="149"/>
    </location>
</feature>
<sequence length="366" mass="40406">MKGAGRVPQIMSVGTGIPEFSVTQTETMEFAKQLFSTSVKDLDRLLKVFHNGEIKKRHFVKDMDWYKQTHSFSEKNDAFIEAAVKLSIESINACLKSSMLKQSVSYEEIDAIFMICSTGLATPSLEARIMNYLPFSEHTKRIPIWGLGCAGGAAGLARAHDYCKAFPKSKVLVVTIELCSLTFQKDDLSKSNLIGTSLFADGAASVLLGGDEVEYLTYTSRPLPTIIDTQSTLMTASLDVMGWDIKDNGLYVVFSKSIPTLVENWFEPNVSKFLEKNNITIADIEHFIAHPGGKKVISSYEKAFALSPEKTAISLHILSQFGNMSSPTVLFVLQLFMEKEIRTGESGLIAALGPGFSSELLLVRWE</sequence>
<dbReference type="STRING" id="1348624.GCA_001591545_01063"/>
<dbReference type="EC" id="2.3.1.-" evidence="7"/>
<dbReference type="PANTHER" id="PTHR11877:SF99">
    <property type="entry name" value="1,3,6,8-TETRAHYDROXYNAPHTHALENE SYNTHASE"/>
    <property type="match status" value="1"/>
</dbReference>
<proteinExistence type="inferred from homology"/>
<dbReference type="Pfam" id="PF02797">
    <property type="entry name" value="Chal_sti_synt_C"/>
    <property type="match status" value="1"/>
</dbReference>
<dbReference type="GO" id="GO:0030639">
    <property type="term" value="P:polyketide biosynthetic process"/>
    <property type="evidence" value="ECO:0007669"/>
    <property type="project" value="TreeGrafter"/>
</dbReference>
<evidence type="ECO:0000256" key="3">
    <source>
        <dbReference type="ARBA" id="ARBA00023315"/>
    </source>
</evidence>
<dbReference type="EMBL" id="LS483476">
    <property type="protein sequence ID" value="SQI56640.1"/>
    <property type="molecule type" value="Genomic_DNA"/>
</dbReference>
<dbReference type="SUPFAM" id="SSF53901">
    <property type="entry name" value="Thiolase-like"/>
    <property type="match status" value="2"/>
</dbReference>
<dbReference type="AlphaFoldDB" id="A0A2X4WGA0"/>
<dbReference type="KEGG" id="blen:NCTC4824_01998"/>
<keyword evidence="2 7" id="KW-0808">Transferase</keyword>
<evidence type="ECO:0000259" key="6">
    <source>
        <dbReference type="Pfam" id="PF02797"/>
    </source>
</evidence>
<evidence type="ECO:0000313" key="8">
    <source>
        <dbReference type="Proteomes" id="UP000249134"/>
    </source>
</evidence>
<dbReference type="PROSITE" id="PS00441">
    <property type="entry name" value="CHALCONE_SYNTH"/>
    <property type="match status" value="1"/>
</dbReference>
<name>A0A2X4WGA0_LEDLE</name>
<reference evidence="7 8" key="1">
    <citation type="submission" date="2018-06" db="EMBL/GenBank/DDBJ databases">
        <authorList>
            <consortium name="Pathogen Informatics"/>
            <person name="Doyle S."/>
        </authorList>
    </citation>
    <scope>NUCLEOTIDE SEQUENCE [LARGE SCALE GENOMIC DNA]</scope>
    <source>
        <strain evidence="7 8">NCTC4824</strain>
    </source>
</reference>
<feature type="domain" description="Chalcone/stilbene synthase C-terminal" evidence="6">
    <location>
        <begin position="232"/>
        <end position="364"/>
    </location>
</feature>
<evidence type="ECO:0000256" key="4">
    <source>
        <dbReference type="PIRSR" id="PIRSR000451-1"/>
    </source>
</evidence>
<dbReference type="InterPro" id="IPR011141">
    <property type="entry name" value="Polyketide_synthase_type-III"/>
</dbReference>
<evidence type="ECO:0000259" key="5">
    <source>
        <dbReference type="Pfam" id="PF00195"/>
    </source>
</evidence>
<evidence type="ECO:0000313" key="7">
    <source>
        <dbReference type="EMBL" id="SQI56640.1"/>
    </source>
</evidence>
<dbReference type="CDD" id="cd00831">
    <property type="entry name" value="CHS_like"/>
    <property type="match status" value="1"/>
</dbReference>
<comment type="similarity">
    <text evidence="1">Belongs to the thiolase-like superfamily. Chalcone/stilbene synthases family.</text>
</comment>
<dbReference type="InterPro" id="IPR012328">
    <property type="entry name" value="Chalcone/stilbene_synt_C"/>
</dbReference>
<dbReference type="InterPro" id="IPR001099">
    <property type="entry name" value="Chalcone/stilbene_synt_N"/>
</dbReference>
<evidence type="ECO:0000256" key="1">
    <source>
        <dbReference type="ARBA" id="ARBA00005531"/>
    </source>
</evidence>